<keyword evidence="12" id="KW-1185">Reference proteome</keyword>
<dbReference type="InterPro" id="IPR046396">
    <property type="entry name" value="Transporter_DabB"/>
</dbReference>
<feature type="transmembrane region" description="Helical" evidence="7">
    <location>
        <begin position="85"/>
        <end position="107"/>
    </location>
</feature>
<feature type="transmembrane region" description="Helical" evidence="7">
    <location>
        <begin position="321"/>
        <end position="341"/>
    </location>
</feature>
<feature type="transmembrane region" description="Helical" evidence="7">
    <location>
        <begin position="432"/>
        <end position="456"/>
    </location>
</feature>
<comment type="function">
    <text evidence="7">Part of an energy-coupled inorganic carbon pump.</text>
</comment>
<evidence type="ECO:0000256" key="3">
    <source>
        <dbReference type="ARBA" id="ARBA00022475"/>
    </source>
</evidence>
<dbReference type="Pfam" id="PF00361">
    <property type="entry name" value="Proton_antipo_M"/>
    <property type="match status" value="1"/>
</dbReference>
<comment type="similarity">
    <text evidence="7">Belongs to the inorganic carbon transporter (TC 9.A.2) DabB family.</text>
</comment>
<dbReference type="PRINTS" id="PR01434">
    <property type="entry name" value="NADHDHGNASE5"/>
</dbReference>
<dbReference type="InterPro" id="IPR001750">
    <property type="entry name" value="ND/Mrp_TM"/>
</dbReference>
<evidence type="ECO:0000313" key="12">
    <source>
        <dbReference type="Proteomes" id="UP001197378"/>
    </source>
</evidence>
<feature type="transmembrane region" description="Helical" evidence="7">
    <location>
        <begin position="468"/>
        <end position="487"/>
    </location>
</feature>
<evidence type="ECO:0000256" key="4">
    <source>
        <dbReference type="ARBA" id="ARBA00022692"/>
    </source>
</evidence>
<dbReference type="GO" id="GO:0008137">
    <property type="term" value="F:NADH dehydrogenase (ubiquinone) activity"/>
    <property type="evidence" value="ECO:0007669"/>
    <property type="project" value="InterPro"/>
</dbReference>
<dbReference type="EMBL" id="JAAXYO010000066">
    <property type="protein sequence ID" value="MBU2787754.1"/>
    <property type="molecule type" value="Genomic_DNA"/>
</dbReference>
<evidence type="ECO:0000259" key="10">
    <source>
        <dbReference type="Pfam" id="PF00662"/>
    </source>
</evidence>
<feature type="transmembrane region" description="Helical" evidence="7">
    <location>
        <begin position="6"/>
        <end position="24"/>
    </location>
</feature>
<comment type="subunit">
    <text evidence="7">Forms a complex with DabA.</text>
</comment>
<feature type="transmembrane region" description="Helical" evidence="7">
    <location>
        <begin position="217"/>
        <end position="234"/>
    </location>
</feature>
<evidence type="ECO:0000256" key="7">
    <source>
        <dbReference type="HAMAP-Rule" id="MF_00862"/>
    </source>
</evidence>
<name>A0AAE2YP22_9PROT</name>
<feature type="domain" description="NADH-Ubiquinone oxidoreductase (complex I) chain 5 N-terminal" evidence="10">
    <location>
        <begin position="80"/>
        <end position="125"/>
    </location>
</feature>
<reference evidence="11" key="1">
    <citation type="journal article" date="2021" name="ISME J.">
        <title>Genomic evolution of the class Acidithiobacillia: deep-branching Proteobacteria living in extreme acidic conditions.</title>
        <authorList>
            <person name="Moya-Beltran A."/>
            <person name="Beard S."/>
            <person name="Rojas-Villalobos C."/>
            <person name="Issotta F."/>
            <person name="Gallardo Y."/>
            <person name="Ulloa R."/>
            <person name="Giaveno A."/>
            <person name="Degli Esposti M."/>
            <person name="Johnson D.B."/>
            <person name="Quatrini R."/>
        </authorList>
    </citation>
    <scope>NUCLEOTIDE SEQUENCE</scope>
    <source>
        <strain evidence="11">VAN18-1</strain>
    </source>
</reference>
<feature type="transmembrane region" description="Helical" evidence="7">
    <location>
        <begin position="45"/>
        <end position="65"/>
    </location>
</feature>
<sequence length="556" mass="60190">MNTNLLTAVTGGLLLITPLLYILAALPKALPGVVSAQRYRARIQFVSVTGFLLALAAVVGYALGAQGDFVLFALPLPATAAHLDLSVQLNAMTMLLAPLVSFVLMILARFSVEYLDGDRAQARFFRLLALTGGFFLLVTIAGNLGFFTLAITATGFSLHRLLDFYDDRRKAIMAAHKKSLFSRAADLFLLLASGLTAIGAGTLEFSKIAVLAQSPAFPWQLQLAAWFLVFAVILKSAQFPFHGWLIQVMEAPTPVSALMHAGVVYSGAIVAMRMSPLLLREESALLFLGAIGLLTLAIASLVMITQTAIKSSLAWSTVAQLGFMLLELGLGLFYLALLHLLGHSLYKAHAFLSSSSGVDQLRQLKPQAEKGGFATWLLGTLLGLAASMGLALAFALQPLGHPVTLAIVVIIGIAMSQIFIKGALFPSWGSRAGAAVLAVLMMLVYYVLHILFHGFFGPDFAVTVSNSVHYQVFAAWVMLTFLFLSWIQGPGRMQLPVAWQQSLYVALYNGLYVDLWIERIAYRLWPEKFAVEKQGPRMEFATLESDEITNTAGGGR</sequence>
<evidence type="ECO:0000256" key="2">
    <source>
        <dbReference type="ARBA" id="ARBA00022448"/>
    </source>
</evidence>
<keyword evidence="4 7" id="KW-0812">Transmembrane</keyword>
<gene>
    <name evidence="7" type="primary">dabB</name>
    <name evidence="11" type="ORF">HFQ13_05990</name>
</gene>
<feature type="transmembrane region" description="Helical" evidence="7">
    <location>
        <begin position="373"/>
        <end position="396"/>
    </location>
</feature>
<protein>
    <recommendedName>
        <fullName evidence="7">Probable inorganic carbon transporter subunit DabB</fullName>
    </recommendedName>
</protein>
<feature type="transmembrane region" description="Helical" evidence="7">
    <location>
        <begin position="402"/>
        <end position="420"/>
    </location>
</feature>
<organism evidence="11 12">
    <name type="scientific">Igneacidithiobacillus copahuensis</name>
    <dbReference type="NCBI Taxonomy" id="2724909"/>
    <lineage>
        <taxon>Bacteria</taxon>
        <taxon>Pseudomonadati</taxon>
        <taxon>Pseudomonadota</taxon>
        <taxon>Acidithiobacillia</taxon>
        <taxon>Acidithiobacillales</taxon>
        <taxon>Acidithiobacillaceae</taxon>
        <taxon>Igneacidithiobacillus</taxon>
    </lineage>
</organism>
<evidence type="ECO:0000313" key="11">
    <source>
        <dbReference type="EMBL" id="MBU2787754.1"/>
    </source>
</evidence>
<feature type="transmembrane region" description="Helical" evidence="7">
    <location>
        <begin position="284"/>
        <end position="309"/>
    </location>
</feature>
<keyword evidence="6 7" id="KW-0472">Membrane</keyword>
<evidence type="ECO:0000256" key="1">
    <source>
        <dbReference type="ARBA" id="ARBA00004127"/>
    </source>
</evidence>
<dbReference type="RefSeq" id="WP_215873062.1">
    <property type="nucleotide sequence ID" value="NZ_JAAXYO010000066.1"/>
</dbReference>
<dbReference type="InterPro" id="IPR001516">
    <property type="entry name" value="Proton_antipo_N"/>
</dbReference>
<dbReference type="GO" id="GO:0012505">
    <property type="term" value="C:endomembrane system"/>
    <property type="evidence" value="ECO:0007669"/>
    <property type="project" value="UniProtKB-SubCell"/>
</dbReference>
<feature type="transmembrane region" description="Helical" evidence="7">
    <location>
        <begin position="187"/>
        <end position="205"/>
    </location>
</feature>
<dbReference type="GO" id="GO:0005886">
    <property type="term" value="C:plasma membrane"/>
    <property type="evidence" value="ECO:0007669"/>
    <property type="project" value="UniProtKB-SubCell"/>
</dbReference>
<keyword evidence="2 7" id="KW-0813">Transport</keyword>
<keyword evidence="3 7" id="KW-1003">Cell membrane</keyword>
<dbReference type="GO" id="GO:0042773">
    <property type="term" value="P:ATP synthesis coupled electron transport"/>
    <property type="evidence" value="ECO:0007669"/>
    <property type="project" value="InterPro"/>
</dbReference>
<feature type="domain" description="NADH:quinone oxidoreductase/Mrp antiporter transmembrane" evidence="9">
    <location>
        <begin position="141"/>
        <end position="357"/>
    </location>
</feature>
<accession>A0AAE2YP22</accession>
<dbReference type="GO" id="GO:0003954">
    <property type="term" value="F:NADH dehydrogenase activity"/>
    <property type="evidence" value="ECO:0007669"/>
    <property type="project" value="TreeGrafter"/>
</dbReference>
<evidence type="ECO:0000259" key="9">
    <source>
        <dbReference type="Pfam" id="PF00361"/>
    </source>
</evidence>
<dbReference type="InterPro" id="IPR003945">
    <property type="entry name" value="NU5C-like"/>
</dbReference>
<dbReference type="PANTHER" id="PTHR42829:SF1">
    <property type="entry name" value="INORGANIC CARBON TRANSPORTER SUBUNIT DABB-RELATED"/>
    <property type="match status" value="1"/>
</dbReference>
<feature type="transmembrane region" description="Helical" evidence="7">
    <location>
        <begin position="254"/>
        <end position="272"/>
    </location>
</feature>
<comment type="caution">
    <text evidence="11">The sequence shown here is derived from an EMBL/GenBank/DDBJ whole genome shotgun (WGS) entry which is preliminary data.</text>
</comment>
<feature type="transmembrane region" description="Helical" evidence="7">
    <location>
        <begin position="127"/>
        <end position="151"/>
    </location>
</feature>
<keyword evidence="5 7" id="KW-1133">Transmembrane helix</keyword>
<dbReference type="Proteomes" id="UP001197378">
    <property type="component" value="Unassembled WGS sequence"/>
</dbReference>
<proteinExistence type="inferred from homology"/>
<evidence type="ECO:0000256" key="8">
    <source>
        <dbReference type="RuleBase" id="RU000320"/>
    </source>
</evidence>
<dbReference type="AlphaFoldDB" id="A0AAE2YP22"/>
<dbReference type="PANTHER" id="PTHR42829">
    <property type="entry name" value="NADH-UBIQUINONE OXIDOREDUCTASE CHAIN 5"/>
    <property type="match status" value="1"/>
</dbReference>
<dbReference type="GO" id="GO:0015990">
    <property type="term" value="P:electron transport coupled proton transport"/>
    <property type="evidence" value="ECO:0007669"/>
    <property type="project" value="TreeGrafter"/>
</dbReference>
<dbReference type="Pfam" id="PF00662">
    <property type="entry name" value="Proton_antipo_N"/>
    <property type="match status" value="1"/>
</dbReference>
<comment type="subcellular location">
    <subcellularLocation>
        <location evidence="7">Cell membrane</location>
        <topology evidence="7">Multi-pass membrane protein</topology>
    </subcellularLocation>
    <subcellularLocation>
        <location evidence="1">Endomembrane system</location>
        <topology evidence="1">Multi-pass membrane protein</topology>
    </subcellularLocation>
    <subcellularLocation>
        <location evidence="8">Membrane</location>
        <topology evidence="8">Multi-pass membrane protein</topology>
    </subcellularLocation>
</comment>
<dbReference type="HAMAP" id="MF_00862">
    <property type="entry name" value="DabB"/>
    <property type="match status" value="1"/>
</dbReference>
<evidence type="ECO:0000256" key="5">
    <source>
        <dbReference type="ARBA" id="ARBA00022989"/>
    </source>
</evidence>
<evidence type="ECO:0000256" key="6">
    <source>
        <dbReference type="ARBA" id="ARBA00023136"/>
    </source>
</evidence>